<keyword evidence="7 10" id="KW-0256">Endoplasmic reticulum</keyword>
<evidence type="ECO:0000256" key="2">
    <source>
        <dbReference type="ARBA" id="ARBA00004922"/>
    </source>
</evidence>
<keyword evidence="5" id="KW-0808">Transferase</keyword>
<accession>A0A9Q5I019</accession>
<feature type="transmembrane region" description="Helical" evidence="10">
    <location>
        <begin position="471"/>
        <end position="493"/>
    </location>
</feature>
<evidence type="ECO:0000313" key="11">
    <source>
        <dbReference type="EMBL" id="OCB89039.1"/>
    </source>
</evidence>
<evidence type="ECO:0000313" key="12">
    <source>
        <dbReference type="Proteomes" id="UP000757232"/>
    </source>
</evidence>
<dbReference type="PANTHER" id="PTHR22760">
    <property type="entry name" value="GLYCOSYLTRANSFERASE"/>
    <property type="match status" value="1"/>
</dbReference>
<keyword evidence="4 10" id="KW-0328">Glycosyltransferase</keyword>
<sequence length="653" mass="74317">MNVRPGTETIRFQRPATDAFKAKKEAPKQILPHNGLLQDQSRRSHRPPWCPSFVLAMRILILIRVSGAMYSNILDCDEVYNFWEPLHYLDRGYGFQTWETSPNYAIRSWAYIALHLYPATAIPRLLGLNKARLAFRNPYRIINSCHFDLEGNVLRSPYSLCFRIFAMRSEVLQNAGMWNASTAFLSSTFAMFTNTLAFSYALHPPSTENSRRTLCATFLFATGAIVGWPFSLALAIPFVLEELFIYGTDRVAPGKWRAWFFARVVRLFTAGAFAALLFVGPLVGFYLCIAKVDTAFLYQIPVVAIDSLAYGRLSIVPWNIIKYNIFGGASRGPDLYGTEPWNFYILNLVLNFNVLALLALLSLPALLVTYFVDNKRVGGPLRSSSNADKEKDEAINARSSPFTLLTFRLLPFYIWFGIFSWQAHKEERFFFPAYPFLAFNAAVALYLIRGWAEAAFVKVTRSPYQASRTNLFRLTTLAVVLFSCAVSVGRILAQSYYFHAPMQVAHYFQARELVRVLNVTGLLTPPPSPPVSSVARNSKYEEDERLRVDLTPIKELNLTLCYGKEWYRFPSHFLIPDGVNVEFVKSEFDGMLPRHFEPSNSEEAGVGELFWKRTGTRYVPEDLNDLNKEDMGHYASLLILLQTSRYPSQHAIT</sequence>
<dbReference type="EMBL" id="LNZH02000166">
    <property type="protein sequence ID" value="OCB89039.1"/>
    <property type="molecule type" value="Genomic_DNA"/>
</dbReference>
<evidence type="ECO:0000256" key="3">
    <source>
        <dbReference type="ARBA" id="ARBA00007063"/>
    </source>
</evidence>
<dbReference type="AlphaFoldDB" id="A0A9Q5I019"/>
<dbReference type="GO" id="GO:0005789">
    <property type="term" value="C:endoplasmic reticulum membrane"/>
    <property type="evidence" value="ECO:0007669"/>
    <property type="project" value="UniProtKB-SubCell"/>
</dbReference>
<feature type="transmembrane region" description="Helical" evidence="10">
    <location>
        <begin position="405"/>
        <end position="423"/>
    </location>
</feature>
<feature type="transmembrane region" description="Helical" evidence="10">
    <location>
        <begin position="260"/>
        <end position="289"/>
    </location>
</feature>
<dbReference type="PANTHER" id="PTHR22760:SF2">
    <property type="entry name" value="ALPHA-1,2-MANNOSYLTRANSFERASE ALG9"/>
    <property type="match status" value="1"/>
</dbReference>
<dbReference type="Pfam" id="PF03901">
    <property type="entry name" value="Glyco_transf_22"/>
    <property type="match status" value="1"/>
</dbReference>
<dbReference type="GO" id="GO:0000026">
    <property type="term" value="F:alpha-1,2-mannosyltransferase activity"/>
    <property type="evidence" value="ECO:0007669"/>
    <property type="project" value="TreeGrafter"/>
</dbReference>
<keyword evidence="8 10" id="KW-1133">Transmembrane helix</keyword>
<evidence type="ECO:0000256" key="4">
    <source>
        <dbReference type="ARBA" id="ARBA00022676"/>
    </source>
</evidence>
<dbReference type="InterPro" id="IPR005599">
    <property type="entry name" value="GPI_mannosylTrfase"/>
</dbReference>
<keyword evidence="6 10" id="KW-0812">Transmembrane</keyword>
<keyword evidence="9 10" id="KW-0472">Membrane</keyword>
<evidence type="ECO:0000256" key="8">
    <source>
        <dbReference type="ARBA" id="ARBA00022989"/>
    </source>
</evidence>
<evidence type="ECO:0000256" key="1">
    <source>
        <dbReference type="ARBA" id="ARBA00004477"/>
    </source>
</evidence>
<comment type="similarity">
    <text evidence="3 10">Belongs to the glycosyltransferase 22 family.</text>
</comment>
<evidence type="ECO:0000256" key="10">
    <source>
        <dbReference type="RuleBase" id="RU363075"/>
    </source>
</evidence>
<comment type="caution">
    <text evidence="11">The sequence shown here is derived from an EMBL/GenBank/DDBJ whole genome shotgun (WGS) entry which is preliminary data.</text>
</comment>
<keyword evidence="12" id="KW-1185">Reference proteome</keyword>
<evidence type="ECO:0000256" key="5">
    <source>
        <dbReference type="ARBA" id="ARBA00022679"/>
    </source>
</evidence>
<organism evidence="11 12">
    <name type="scientific">Sanghuangporus baumii</name>
    <name type="common">Phellinus baumii</name>
    <dbReference type="NCBI Taxonomy" id="108892"/>
    <lineage>
        <taxon>Eukaryota</taxon>
        <taxon>Fungi</taxon>
        <taxon>Dikarya</taxon>
        <taxon>Basidiomycota</taxon>
        <taxon>Agaricomycotina</taxon>
        <taxon>Agaricomycetes</taxon>
        <taxon>Hymenochaetales</taxon>
        <taxon>Hymenochaetaceae</taxon>
        <taxon>Sanghuangporus</taxon>
    </lineage>
</organism>
<evidence type="ECO:0000256" key="6">
    <source>
        <dbReference type="ARBA" id="ARBA00022692"/>
    </source>
</evidence>
<evidence type="ECO:0000256" key="9">
    <source>
        <dbReference type="ARBA" id="ARBA00023136"/>
    </source>
</evidence>
<comment type="subcellular location">
    <subcellularLocation>
        <location evidence="1 10">Endoplasmic reticulum membrane</location>
        <topology evidence="1 10">Multi-pass membrane protein</topology>
    </subcellularLocation>
</comment>
<feature type="transmembrane region" description="Helical" evidence="10">
    <location>
        <begin position="177"/>
        <end position="202"/>
    </location>
</feature>
<protein>
    <recommendedName>
        <fullName evidence="10">Mannosyltransferase</fullName>
        <ecNumber evidence="10">2.4.1.-</ecNumber>
    </recommendedName>
</protein>
<feature type="transmembrane region" description="Helical" evidence="10">
    <location>
        <begin position="341"/>
        <end position="372"/>
    </location>
</feature>
<dbReference type="EC" id="2.4.1.-" evidence="10"/>
<feature type="transmembrane region" description="Helical" evidence="10">
    <location>
        <begin position="429"/>
        <end position="448"/>
    </location>
</feature>
<comment type="pathway">
    <text evidence="2">Protein modification; protein glycosylation.</text>
</comment>
<evidence type="ECO:0000256" key="7">
    <source>
        <dbReference type="ARBA" id="ARBA00022824"/>
    </source>
</evidence>
<name>A0A9Q5I019_SANBA</name>
<proteinExistence type="inferred from homology"/>
<dbReference type="GO" id="GO:0006487">
    <property type="term" value="P:protein N-linked glycosylation"/>
    <property type="evidence" value="ECO:0007669"/>
    <property type="project" value="TreeGrafter"/>
</dbReference>
<dbReference type="OrthoDB" id="497541at2759"/>
<feature type="transmembrane region" description="Helical" evidence="10">
    <location>
        <begin position="214"/>
        <end position="240"/>
    </location>
</feature>
<dbReference type="Proteomes" id="UP000757232">
    <property type="component" value="Unassembled WGS sequence"/>
</dbReference>
<reference evidence="11" key="1">
    <citation type="submission" date="2016-06" db="EMBL/GenBank/DDBJ databases">
        <title>Draft Genome sequence of the fungus Inonotus baumii.</title>
        <authorList>
            <person name="Zhu H."/>
            <person name="Lin W."/>
        </authorList>
    </citation>
    <scope>NUCLEOTIDE SEQUENCE</scope>
    <source>
        <strain evidence="11">821</strain>
    </source>
</reference>
<gene>
    <name evidence="11" type="ORF">A7U60_g3847</name>
</gene>